<reference evidence="4" key="1">
    <citation type="submission" date="2025-08" db="UniProtKB">
        <authorList>
            <consortium name="RefSeq"/>
        </authorList>
    </citation>
    <scope>IDENTIFICATION</scope>
    <source>
        <strain evidence="4">Airmid</strain>
    </source>
</reference>
<dbReference type="KEGG" id="dpte:113791244"/>
<feature type="signal peptide" evidence="2">
    <location>
        <begin position="1"/>
        <end position="23"/>
    </location>
</feature>
<dbReference type="RefSeq" id="XP_027196791.1">
    <property type="nucleotide sequence ID" value="XM_027340990.1"/>
</dbReference>
<organism evidence="3 4">
    <name type="scientific">Dermatophagoides pteronyssinus</name>
    <name type="common">European house dust mite</name>
    <dbReference type="NCBI Taxonomy" id="6956"/>
    <lineage>
        <taxon>Eukaryota</taxon>
        <taxon>Metazoa</taxon>
        <taxon>Ecdysozoa</taxon>
        <taxon>Arthropoda</taxon>
        <taxon>Chelicerata</taxon>
        <taxon>Arachnida</taxon>
        <taxon>Acari</taxon>
        <taxon>Acariformes</taxon>
        <taxon>Sarcoptiformes</taxon>
        <taxon>Astigmata</taxon>
        <taxon>Psoroptidia</taxon>
        <taxon>Analgoidea</taxon>
        <taxon>Pyroglyphidae</taxon>
        <taxon>Dermatophagoidinae</taxon>
        <taxon>Dermatophagoides</taxon>
    </lineage>
</organism>
<accession>A0A6P6XVA8</accession>
<feature type="region of interest" description="Disordered" evidence="1">
    <location>
        <begin position="383"/>
        <end position="402"/>
    </location>
</feature>
<gene>
    <name evidence="4" type="primary">LOC113791244</name>
</gene>
<evidence type="ECO:0000256" key="1">
    <source>
        <dbReference type="SAM" id="MobiDB-lite"/>
    </source>
</evidence>
<keyword evidence="3" id="KW-1185">Reference proteome</keyword>
<dbReference type="InParanoid" id="A0A6P6XVA8"/>
<dbReference type="OrthoDB" id="10393548at2759"/>
<dbReference type="OMA" id="HQLVRPI"/>
<feature type="compositionally biased region" description="Basic and acidic residues" evidence="1">
    <location>
        <begin position="188"/>
        <end position="199"/>
    </location>
</feature>
<dbReference type="AlphaFoldDB" id="A0A6P6XVA8"/>
<name>A0A6P6XVA8_DERPT</name>
<feature type="region of interest" description="Disordered" evidence="1">
    <location>
        <begin position="253"/>
        <end position="314"/>
    </location>
</feature>
<sequence>MYRLLSTVVIAVLLPGSFSQAFAVPPPLTEGNDAETNRVLEQFIWQKIIGAPTDPKKAYQELRSSLDSISKQTNLGDQIRLPESLYMLGKSVMQPRSIRRRSSYATPTSNESTTAILSTSETSPSGHRIFSHYSNPATTNKYIPEFGAKELYQLVAPMAGDPDKEQPQLPLPPQPTQSTIQENNNNDNNHDQKQLDDGHQPQPSFNNRRIIDQINGQISEHQEILRKYPSKKRGYKEMQQDGNSILAIRKYNRKAVKQQSSSSQRHAISNQELDKENKPKQEIEQQQQQQQQQITDSTSIKGKNHGHQQAQSQSIYDFLPMPSYGQLKNTIRPYGGFGSDNYGNNMIGSTNYIPSSPANQLTSSSYESKRTFEMRPMMDYKGSDQMEQYPEQQQQQQQQYGPIEPTSQTLEPQIIDVVPDEQPIQIVFRSSSAKVNVKQVHTPIPYNEVETTRTEEKPQRVLHQLVRPIIQEVIEIIQPYRRVTQEIRPVLEEIRTVVAKQADTQQRIHKDRLGKGKGSKKW</sequence>
<keyword evidence="2" id="KW-0732">Signal</keyword>
<evidence type="ECO:0000313" key="3">
    <source>
        <dbReference type="Proteomes" id="UP000515146"/>
    </source>
</evidence>
<feature type="compositionally biased region" description="Polar residues" evidence="1">
    <location>
        <begin position="295"/>
        <end position="314"/>
    </location>
</feature>
<evidence type="ECO:0000256" key="2">
    <source>
        <dbReference type="SAM" id="SignalP"/>
    </source>
</evidence>
<feature type="region of interest" description="Disordered" evidence="1">
    <location>
        <begin position="97"/>
        <end position="137"/>
    </location>
</feature>
<feature type="chain" id="PRO_5028145302" evidence="2">
    <location>
        <begin position="24"/>
        <end position="522"/>
    </location>
</feature>
<feature type="compositionally biased region" description="Polar residues" evidence="1">
    <location>
        <begin position="257"/>
        <end position="271"/>
    </location>
</feature>
<feature type="compositionally biased region" description="Polar residues" evidence="1">
    <location>
        <begin position="103"/>
        <end position="125"/>
    </location>
</feature>
<feature type="compositionally biased region" description="Low complexity" evidence="1">
    <location>
        <begin position="284"/>
        <end position="294"/>
    </location>
</feature>
<evidence type="ECO:0000313" key="4">
    <source>
        <dbReference type="RefSeq" id="XP_027196791.1"/>
    </source>
</evidence>
<dbReference type="Proteomes" id="UP000515146">
    <property type="component" value="Unplaced"/>
</dbReference>
<proteinExistence type="predicted"/>
<feature type="region of interest" description="Disordered" evidence="1">
    <location>
        <begin position="159"/>
        <end position="206"/>
    </location>
</feature>
<feature type="compositionally biased region" description="Basic and acidic residues" evidence="1">
    <location>
        <begin position="272"/>
        <end position="283"/>
    </location>
</feature>
<protein>
    <submittedName>
        <fullName evidence="4">Transcription factor SPT20 homolog</fullName>
    </submittedName>
</protein>